<dbReference type="Pfam" id="PF18074">
    <property type="entry name" value="PriA_C"/>
    <property type="match status" value="1"/>
</dbReference>
<protein>
    <submittedName>
        <fullName evidence="4">Uncharacterized protein</fullName>
    </submittedName>
</protein>
<evidence type="ECO:0000313" key="4">
    <source>
        <dbReference type="EMBL" id="TFH94697.1"/>
    </source>
</evidence>
<dbReference type="PROSITE" id="PS51192">
    <property type="entry name" value="HELICASE_ATP_BIND_1"/>
    <property type="match status" value="1"/>
</dbReference>
<keyword evidence="3" id="KW-0238">DNA-binding</keyword>
<dbReference type="AlphaFoldDB" id="A0A4Y8WP66"/>
<keyword evidence="5" id="KW-1185">Reference proteome</keyword>
<dbReference type="InterPro" id="IPR041236">
    <property type="entry name" value="PriA_C"/>
</dbReference>
<evidence type="ECO:0000256" key="3">
    <source>
        <dbReference type="ARBA" id="ARBA00023125"/>
    </source>
</evidence>
<dbReference type="SUPFAM" id="SSF161219">
    <property type="entry name" value="CHY zinc finger-like"/>
    <property type="match status" value="1"/>
</dbReference>
<accession>A0A4Y8WP66</accession>
<evidence type="ECO:0000256" key="2">
    <source>
        <dbReference type="ARBA" id="ARBA00022840"/>
    </source>
</evidence>
<dbReference type="InterPro" id="IPR042115">
    <property type="entry name" value="PriA_3primeBD_sf"/>
</dbReference>
<keyword evidence="2" id="KW-0067">ATP-binding</keyword>
<dbReference type="Proteomes" id="UP000297225">
    <property type="component" value="Unassembled WGS sequence"/>
</dbReference>
<dbReference type="Gene3D" id="3.40.50.300">
    <property type="entry name" value="P-loop containing nucleotide triphosphate hydrolases"/>
    <property type="match status" value="1"/>
</dbReference>
<evidence type="ECO:0000313" key="5">
    <source>
        <dbReference type="Proteomes" id="UP000297225"/>
    </source>
</evidence>
<dbReference type="Pfam" id="PF17764">
    <property type="entry name" value="PriA_3primeBD"/>
    <property type="match status" value="1"/>
</dbReference>
<evidence type="ECO:0000256" key="1">
    <source>
        <dbReference type="ARBA" id="ARBA00022741"/>
    </source>
</evidence>
<gene>
    <name evidence="4" type="ORF">E4P47_06440</name>
</gene>
<dbReference type="GO" id="GO:0003677">
    <property type="term" value="F:DNA binding"/>
    <property type="evidence" value="ECO:0007669"/>
    <property type="project" value="UniProtKB-KW"/>
</dbReference>
<dbReference type="GO" id="GO:0006310">
    <property type="term" value="P:DNA recombination"/>
    <property type="evidence" value="ECO:0007669"/>
    <property type="project" value="TreeGrafter"/>
</dbReference>
<proteinExistence type="predicted"/>
<reference evidence="4 5" key="1">
    <citation type="submission" date="2019-03" db="EMBL/GenBank/DDBJ databases">
        <title>Porphyromonas levii Isolated from the Uterus of Dairy Cows.</title>
        <authorList>
            <person name="Francis A.M."/>
        </authorList>
    </citation>
    <scope>NUCLEOTIDE SEQUENCE [LARGE SCALE GENOMIC DNA]</scope>
    <source>
        <strain evidence="4 5">AF5678</strain>
    </source>
</reference>
<dbReference type="GO" id="GO:0008270">
    <property type="term" value="F:zinc ion binding"/>
    <property type="evidence" value="ECO:0007669"/>
    <property type="project" value="InterPro"/>
</dbReference>
<dbReference type="Gene3D" id="3.40.1440.60">
    <property type="entry name" value="PriA, 3(prime) DNA-binding domain"/>
    <property type="match status" value="1"/>
</dbReference>
<dbReference type="RefSeq" id="WP_134849034.1">
    <property type="nucleotide sequence ID" value="NZ_CP197400.1"/>
</dbReference>
<dbReference type="OrthoDB" id="9759544at2"/>
<dbReference type="GO" id="GO:0005524">
    <property type="term" value="F:ATP binding"/>
    <property type="evidence" value="ECO:0007669"/>
    <property type="project" value="UniProtKB-KW"/>
</dbReference>
<dbReference type="PANTHER" id="PTHR30580:SF0">
    <property type="entry name" value="PRIMOSOMAL PROTEIN N"/>
    <property type="match status" value="1"/>
</dbReference>
<dbReference type="InterPro" id="IPR037274">
    <property type="entry name" value="Znf_CHY_sf"/>
</dbReference>
<comment type="caution">
    <text evidence="4">The sequence shown here is derived from an EMBL/GenBank/DDBJ whole genome shotgun (WGS) entry which is preliminary data.</text>
</comment>
<dbReference type="InterPro" id="IPR014001">
    <property type="entry name" value="Helicase_ATP-bd"/>
</dbReference>
<dbReference type="InterPro" id="IPR041222">
    <property type="entry name" value="PriA_3primeBD"/>
</dbReference>
<dbReference type="PANTHER" id="PTHR30580">
    <property type="entry name" value="PRIMOSOMAL PROTEIN N"/>
    <property type="match status" value="1"/>
</dbReference>
<dbReference type="SUPFAM" id="SSF52540">
    <property type="entry name" value="P-loop containing nucleoside triphosphate hydrolases"/>
    <property type="match status" value="1"/>
</dbReference>
<dbReference type="GO" id="GO:0043138">
    <property type="term" value="F:3'-5' DNA helicase activity"/>
    <property type="evidence" value="ECO:0007669"/>
    <property type="project" value="TreeGrafter"/>
</dbReference>
<dbReference type="STRING" id="1122973.GCA_000379925_00721"/>
<dbReference type="GO" id="GO:0006270">
    <property type="term" value="P:DNA replication initiation"/>
    <property type="evidence" value="ECO:0007669"/>
    <property type="project" value="TreeGrafter"/>
</dbReference>
<dbReference type="InterPro" id="IPR027417">
    <property type="entry name" value="P-loop_NTPase"/>
</dbReference>
<name>A0A4Y8WP66_9PORP</name>
<dbReference type="GO" id="GO:0006302">
    <property type="term" value="P:double-strand break repair"/>
    <property type="evidence" value="ECO:0007669"/>
    <property type="project" value="TreeGrafter"/>
</dbReference>
<keyword evidence="1" id="KW-0547">Nucleotide-binding</keyword>
<organism evidence="4 5">
    <name type="scientific">Porphyromonas levii</name>
    <dbReference type="NCBI Taxonomy" id="28114"/>
    <lineage>
        <taxon>Bacteria</taxon>
        <taxon>Pseudomonadati</taxon>
        <taxon>Bacteroidota</taxon>
        <taxon>Bacteroidia</taxon>
        <taxon>Bacteroidales</taxon>
        <taxon>Porphyromonadaceae</taxon>
        <taxon>Porphyromonas</taxon>
    </lineage>
</organism>
<sequence>MDYYLYLNVLMPLPLSQPVYTYRLEVEDLEVPQLVGKLVTVPFGPKKSYTGVVLGQSREVPEPGRRLKEVIKVLPYPPIPSAILELWQWAAQYYMCSLGDILVAAVQIGFRPDGTQEERTTKAALTLKGWLPSKKFISEERFQAHLLSSQRGSTAVTRALHFILTHYKEGDRAPMSIKEIGEWLEVSASVVGKLRKIGALEERELLATEVREDALLPTKRAGDTLSPLVRVGGNNILLLHAPGSHTEARIPIDYLQRVLTKGGQALLLLPDIVALKAVLPKLKLYFGDRLFAYSSSSSEKERRSSWLSALQGESGLYIGLRAAVWLPLAQLKTVVVVDEEDIGYRQFEPAPRFTATHVALMLAHFTHTQTLLISSTPSVESYTQALQKRYSFVEAPNSSREIRLQTVWMSKAFEENRVQARMLSFELMGAIREAIEEQGLALLLYQRKGFARRATCPKCEAVPKCPQCHTTLRYMEQSKMLVCGVCGHYQPLPTHCPECGASGMQLEGTGIERLRRAMEEFYPGIVIKLEEEIDRRSRLPQIVLSSRFEPPLALLQEATTVGIVQLDLLGTLPDYRANEHTYRFLTKCRDEALKLQRMVIQHFAEEPNALTAFVRGNYQEMLDHELEERHLVQFPPFSRHIDVYFESAAQAEAFALAGRAIELLRQVLPQATIFGPAPMPLHKKQTSVGYKVTLFVPLTLSSSSVRQLLHATLDPLLAEYRGPKMYMYYDVDPL</sequence>
<dbReference type="EMBL" id="SPNC01000094">
    <property type="protein sequence ID" value="TFH94697.1"/>
    <property type="molecule type" value="Genomic_DNA"/>
</dbReference>